<dbReference type="Pfam" id="PF13966">
    <property type="entry name" value="zf-RVT"/>
    <property type="match status" value="1"/>
</dbReference>
<keyword evidence="2" id="KW-1185">Reference proteome</keyword>
<dbReference type="Proteomes" id="UP000813463">
    <property type="component" value="Chromosome 4"/>
</dbReference>
<evidence type="ECO:0000259" key="1">
    <source>
        <dbReference type="Pfam" id="PF13966"/>
    </source>
</evidence>
<organism evidence="2 3">
    <name type="scientific">Spinacia oleracea</name>
    <name type="common">Spinach</name>
    <dbReference type="NCBI Taxonomy" id="3562"/>
    <lineage>
        <taxon>Eukaryota</taxon>
        <taxon>Viridiplantae</taxon>
        <taxon>Streptophyta</taxon>
        <taxon>Embryophyta</taxon>
        <taxon>Tracheophyta</taxon>
        <taxon>Spermatophyta</taxon>
        <taxon>Magnoliopsida</taxon>
        <taxon>eudicotyledons</taxon>
        <taxon>Gunneridae</taxon>
        <taxon>Pentapetalae</taxon>
        <taxon>Caryophyllales</taxon>
        <taxon>Chenopodiaceae</taxon>
        <taxon>Chenopodioideae</taxon>
        <taxon>Anserineae</taxon>
        <taxon>Spinacia</taxon>
    </lineage>
</organism>
<dbReference type="PANTHER" id="PTHR33116:SF84">
    <property type="entry name" value="RNA-DIRECTED DNA POLYMERASE"/>
    <property type="match status" value="1"/>
</dbReference>
<reference evidence="3" key="2">
    <citation type="submission" date="2025-08" db="UniProtKB">
        <authorList>
            <consortium name="RefSeq"/>
        </authorList>
    </citation>
    <scope>IDENTIFICATION</scope>
    <source>
        <tissue evidence="3">Leaf</tissue>
    </source>
</reference>
<sequence length="686" mass="78503">MVAHKAMINFLSHKAKDRWVKEGDENTAMFHKSIRRRQMQNTILSIKDMNGKWTTDPGQIPYVFLDYYKWLLGTKGGDRTPVKQSVVNKGPLVSDDMACMLSNSFSKEEIKVAMWDIDGSKAPGPDGFGSSFFKGAWEDVGEDVCKAVLDFLNTGKLLKEINATSITLIPKGKCPECARIQTNLLLLRIFLPEVISQNQGAFVHSRFIAHNIMVCQDLVKGYERKNNSAGCLIKLDLQKSYDSVDWDFIEEMMVALKFPVHFTKLVMQCVRSPKFSLSINGSLHDDIILCCKGEFESVHLLMQGFQLFSMSTGLKASPSKTSVYGSGMDDHTMQRILEMIGFARGVFPFRYLGIPICSKKISVADCEKITYWAQIMILPKSILKTVNSICRSFIWNGVAEHVGPGKVAWKKLCSSKKEGGLGLINLHVWNTAAMGKHVWMVASRKENVWVRWVESVYLKGGNWWNYSPKTTDSWYWKSICQVKEMMKLHLSEVQLCSLSKYSIKLAYSQLVSPSGNKMYWANAIWCRLAQPKHRFISWLAVLERLSTKDRLKLFGVSVDDICLLCGVEVENHSHLFFGCQYSSRCWKQIAGFLQINTSIRSLPQLIKWIHRRKFTKFRKGVLFTFVWCLVYHIWKERNNALWNNQIRCIDNICSLVKHTASSRVHSVLPRAISSRDHSWFITLLEE</sequence>
<evidence type="ECO:0000313" key="2">
    <source>
        <dbReference type="Proteomes" id="UP000813463"/>
    </source>
</evidence>
<dbReference type="GeneID" id="110796399"/>
<evidence type="ECO:0000313" key="3">
    <source>
        <dbReference type="RefSeq" id="XP_056697907.1"/>
    </source>
</evidence>
<reference evidence="2" key="1">
    <citation type="journal article" date="2021" name="Nat. Commun.">
        <title>Genomic analyses provide insights into spinach domestication and the genetic basis of agronomic traits.</title>
        <authorList>
            <person name="Cai X."/>
            <person name="Sun X."/>
            <person name="Xu C."/>
            <person name="Sun H."/>
            <person name="Wang X."/>
            <person name="Ge C."/>
            <person name="Zhang Z."/>
            <person name="Wang Q."/>
            <person name="Fei Z."/>
            <person name="Jiao C."/>
            <person name="Wang Q."/>
        </authorList>
    </citation>
    <scope>NUCLEOTIDE SEQUENCE [LARGE SCALE GENOMIC DNA]</scope>
    <source>
        <strain evidence="2">cv. Varoflay</strain>
    </source>
</reference>
<protein>
    <recommendedName>
        <fullName evidence="1">Reverse transcriptase zinc-binding domain-containing protein</fullName>
    </recommendedName>
</protein>
<name>A0ABM3RQL3_SPIOL</name>
<dbReference type="PANTHER" id="PTHR33116">
    <property type="entry name" value="REVERSE TRANSCRIPTASE ZINC-BINDING DOMAIN-CONTAINING PROTEIN-RELATED-RELATED"/>
    <property type="match status" value="1"/>
</dbReference>
<gene>
    <name evidence="3" type="primary">LOC110796399</name>
</gene>
<dbReference type="InterPro" id="IPR026960">
    <property type="entry name" value="RVT-Znf"/>
</dbReference>
<dbReference type="RefSeq" id="XP_056697907.1">
    <property type="nucleotide sequence ID" value="XM_056841929.1"/>
</dbReference>
<accession>A0ABM3RQL3</accession>
<feature type="domain" description="Reverse transcriptase zinc-binding" evidence="1">
    <location>
        <begin position="501"/>
        <end position="586"/>
    </location>
</feature>
<proteinExistence type="predicted"/>